<dbReference type="PANTHER" id="PTHR18866">
    <property type="entry name" value="CARBOXYLASE:PYRUVATE/ACETYL-COA/PROPIONYL-COA CARBOXYLASE"/>
    <property type="match status" value="1"/>
</dbReference>
<name>A0ABV8IE55_9ACTN</name>
<dbReference type="PROSITE" id="PS50979">
    <property type="entry name" value="BC"/>
    <property type="match status" value="1"/>
</dbReference>
<keyword evidence="2 5" id="KW-0547">Nucleotide-binding</keyword>
<evidence type="ECO:0000256" key="5">
    <source>
        <dbReference type="PROSITE-ProRule" id="PRU00409"/>
    </source>
</evidence>
<evidence type="ECO:0000313" key="9">
    <source>
        <dbReference type="Proteomes" id="UP001595850"/>
    </source>
</evidence>
<dbReference type="InterPro" id="IPR005481">
    <property type="entry name" value="BC-like_N"/>
</dbReference>
<protein>
    <submittedName>
        <fullName evidence="8">Acetyl/propionyl/methylcrotonyl-CoA carboxylase subunit alpha</fullName>
    </submittedName>
</protein>
<dbReference type="PROSITE" id="PS00867">
    <property type="entry name" value="CPSASE_2"/>
    <property type="match status" value="1"/>
</dbReference>
<dbReference type="PROSITE" id="PS50975">
    <property type="entry name" value="ATP_GRASP"/>
    <property type="match status" value="1"/>
</dbReference>
<proteinExistence type="predicted"/>
<dbReference type="InterPro" id="IPR011764">
    <property type="entry name" value="Biotin_carboxylation_dom"/>
</dbReference>
<dbReference type="EMBL" id="JBHSBM010000027">
    <property type="protein sequence ID" value="MFC4061421.1"/>
    <property type="molecule type" value="Genomic_DNA"/>
</dbReference>
<dbReference type="InterPro" id="IPR011761">
    <property type="entry name" value="ATP-grasp"/>
</dbReference>
<evidence type="ECO:0000256" key="4">
    <source>
        <dbReference type="ARBA" id="ARBA00023267"/>
    </source>
</evidence>
<evidence type="ECO:0000256" key="3">
    <source>
        <dbReference type="ARBA" id="ARBA00022840"/>
    </source>
</evidence>
<dbReference type="Gene3D" id="3.30.470.20">
    <property type="entry name" value="ATP-grasp fold, B domain"/>
    <property type="match status" value="1"/>
</dbReference>
<organism evidence="8 9">
    <name type="scientific">Planomonospora corallina</name>
    <dbReference type="NCBI Taxonomy" id="1806052"/>
    <lineage>
        <taxon>Bacteria</taxon>
        <taxon>Bacillati</taxon>
        <taxon>Actinomycetota</taxon>
        <taxon>Actinomycetes</taxon>
        <taxon>Streptosporangiales</taxon>
        <taxon>Streptosporangiaceae</taxon>
        <taxon>Planomonospora</taxon>
    </lineage>
</organism>
<gene>
    <name evidence="8" type="ORF">ACFOWE_24230</name>
</gene>
<evidence type="ECO:0000313" key="8">
    <source>
        <dbReference type="EMBL" id="MFC4061421.1"/>
    </source>
</evidence>
<dbReference type="InterPro" id="IPR005479">
    <property type="entry name" value="CPAse_ATP-bd"/>
</dbReference>
<evidence type="ECO:0000259" key="6">
    <source>
        <dbReference type="PROSITE" id="PS50975"/>
    </source>
</evidence>
<dbReference type="InterPro" id="IPR011054">
    <property type="entry name" value="Rudment_hybrid_motif"/>
</dbReference>
<comment type="caution">
    <text evidence="8">The sequence shown here is derived from an EMBL/GenBank/DDBJ whole genome shotgun (WGS) entry which is preliminary data.</text>
</comment>
<feature type="domain" description="Biotin carboxylation" evidence="7">
    <location>
        <begin position="1"/>
        <end position="451"/>
    </location>
</feature>
<feature type="domain" description="ATP-grasp" evidence="6">
    <location>
        <begin position="120"/>
        <end position="326"/>
    </location>
</feature>
<evidence type="ECO:0000256" key="1">
    <source>
        <dbReference type="ARBA" id="ARBA00022598"/>
    </source>
</evidence>
<dbReference type="SMART" id="SM00878">
    <property type="entry name" value="Biotin_carb_C"/>
    <property type="match status" value="1"/>
</dbReference>
<keyword evidence="3 5" id="KW-0067">ATP-binding</keyword>
<dbReference type="InterPro" id="IPR016185">
    <property type="entry name" value="PreATP-grasp_dom_sf"/>
</dbReference>
<evidence type="ECO:0000259" key="7">
    <source>
        <dbReference type="PROSITE" id="PS50979"/>
    </source>
</evidence>
<dbReference type="SUPFAM" id="SSF51246">
    <property type="entry name" value="Rudiment single hybrid motif"/>
    <property type="match status" value="1"/>
</dbReference>
<accession>A0ABV8IE55</accession>
<dbReference type="Pfam" id="PF02786">
    <property type="entry name" value="CPSase_L_D2"/>
    <property type="match status" value="1"/>
</dbReference>
<dbReference type="Pfam" id="PF00289">
    <property type="entry name" value="Biotin_carb_N"/>
    <property type="match status" value="1"/>
</dbReference>
<dbReference type="InterPro" id="IPR005482">
    <property type="entry name" value="Biotin_COase_C"/>
</dbReference>
<reference evidence="9" key="1">
    <citation type="journal article" date="2019" name="Int. J. Syst. Evol. Microbiol.">
        <title>The Global Catalogue of Microorganisms (GCM) 10K type strain sequencing project: providing services to taxonomists for standard genome sequencing and annotation.</title>
        <authorList>
            <consortium name="The Broad Institute Genomics Platform"/>
            <consortium name="The Broad Institute Genome Sequencing Center for Infectious Disease"/>
            <person name="Wu L."/>
            <person name="Ma J."/>
        </authorList>
    </citation>
    <scope>NUCLEOTIDE SEQUENCE [LARGE SCALE GENOMIC DNA]</scope>
    <source>
        <strain evidence="9">TBRC 4489</strain>
    </source>
</reference>
<keyword evidence="9" id="KW-1185">Reference proteome</keyword>
<dbReference type="InterPro" id="IPR050856">
    <property type="entry name" value="Biotin_carboxylase_complex"/>
</dbReference>
<keyword evidence="1" id="KW-0436">Ligase</keyword>
<dbReference type="SUPFAM" id="SSF56059">
    <property type="entry name" value="Glutathione synthetase ATP-binding domain-like"/>
    <property type="match status" value="1"/>
</dbReference>
<dbReference type="PANTHER" id="PTHR18866:SF128">
    <property type="entry name" value="UREA AMIDOLYASE"/>
    <property type="match status" value="1"/>
</dbReference>
<dbReference type="Pfam" id="PF02785">
    <property type="entry name" value="Biotin_carb_C"/>
    <property type="match status" value="1"/>
</dbReference>
<dbReference type="SUPFAM" id="SSF52440">
    <property type="entry name" value="PreATP-grasp domain"/>
    <property type="match status" value="1"/>
</dbReference>
<dbReference type="RefSeq" id="WP_377291581.1">
    <property type="nucleotide sequence ID" value="NZ_JBHSBM010000027.1"/>
</dbReference>
<sequence length="451" mass="47881">MFESVLVANRGEIARRVIRTVRRMGVRAIAVYSEADADLPFVKEADEAVLLGPANPLQSYLDADKVLEAARATGAQAVHPGYGFFSENAGFARAVAEAGLVWIGPSPEAIERMGDKINARNLMEAAGVPVAAGTREPVTDLERAVAAAAEIGYPVMVKAAGGGGGIGMGVARDEAELARAFETAARAAARFGAAGGDGASNGPAILLERYIERARHVEVQILGFPDGTVVALGERDCSVQRRHQKVVEETPSPGITPALRERMLAAAVRAGEAVGYLGAGTVECLVDADAQDFVFLEMNTRLQVEHPVTELVTGVDLVEQQLRIAAGEAEPFSVAPSGHAIEFRVYAEDPRRFLPGPGKIDVWEEPSGEGVRVDSGYAAGTAVTPFYDPLMAKLCVYGRTRDEALERARKAVAGFQVEGPKNNLPFCAELLEHPEFAAGDYDTGLVSRMRA</sequence>
<dbReference type="SMART" id="SM01209">
    <property type="entry name" value="GARS_A"/>
    <property type="match status" value="1"/>
</dbReference>
<evidence type="ECO:0000256" key="2">
    <source>
        <dbReference type="ARBA" id="ARBA00022741"/>
    </source>
</evidence>
<dbReference type="PROSITE" id="PS00866">
    <property type="entry name" value="CPSASE_1"/>
    <property type="match status" value="1"/>
</dbReference>
<dbReference type="Proteomes" id="UP001595850">
    <property type="component" value="Unassembled WGS sequence"/>
</dbReference>
<keyword evidence="4" id="KW-0092">Biotin</keyword>